<dbReference type="InterPro" id="IPR009056">
    <property type="entry name" value="Cyt_c-like_dom"/>
</dbReference>
<keyword evidence="1 4" id="KW-0349">Heme</keyword>
<feature type="signal peptide" evidence="5">
    <location>
        <begin position="1"/>
        <end position="29"/>
    </location>
</feature>
<dbReference type="SUPFAM" id="SSF50952">
    <property type="entry name" value="Soluble quinoprotein glucose dehydrogenase"/>
    <property type="match status" value="1"/>
</dbReference>
<evidence type="ECO:0000259" key="6">
    <source>
        <dbReference type="PROSITE" id="PS51007"/>
    </source>
</evidence>
<dbReference type="Proteomes" id="UP001501207">
    <property type="component" value="Unassembled WGS sequence"/>
</dbReference>
<evidence type="ECO:0000313" key="8">
    <source>
        <dbReference type="Proteomes" id="UP001501207"/>
    </source>
</evidence>
<dbReference type="PANTHER" id="PTHR33546:SF1">
    <property type="entry name" value="LARGE, MULTIFUNCTIONAL SECRETED PROTEIN"/>
    <property type="match status" value="1"/>
</dbReference>
<dbReference type="InterPro" id="IPR011042">
    <property type="entry name" value="6-blade_b-propeller_TolB-like"/>
</dbReference>
<evidence type="ECO:0000256" key="1">
    <source>
        <dbReference type="ARBA" id="ARBA00022617"/>
    </source>
</evidence>
<sequence length="899" mass="99921">MNKYSSSMLSLFLALFGFILFGTSCKQSAGDKGETDPKVAKLKLPKGFHAEHLYSPTDNDQGSWVAMTFDDKGRMIACDQYGYLYRVTLPPVGADTTEKPKVERLEINMPGDTSHAKIKMGLAHGLLYAFNSLYVTVNDEGEGTDVTRPSGLYRLQDTNGDDQFDKITLMKRLEGQGEHGPHSVILSPDKKSLYIVAGNFTDLPEMDNYRLPNTWKNDNLFPLMLDPNGFGNDREPPGGWIAKTDADGSKWELISAGFRNPFDIAFNEDGELFTYDSDMEWDMGTPWYRPTRICHVPSGSDFGYRENDGKWSPTYPDNLPAVLNIGPGSPTNVMSGNNARFPEKYRRGIYAFDWSYGIIYHIDLEPQGASYTAKAEEFISGSPLPLTDGAIGPDGAFYFLVGGRRIQSDLYRVYYGDNDLKNEPLSSNGSSKEMDARKTRQKLEAFQEKPDPTALDVAWPYLKDEDRFIRYAARIAVEHQPVSEWQDKALSEKDPETLIQSMLALARDGDKSLEGRIIGALTSIDYKQLSASQKIDLVRTIEVTLSRMGQPAAATRTQLISYLDPNYPANENELDRELSKVLVFVDAPQVVSKTMDLIAKAKDDDSVQKTATRSSDLILRNPQYGMDVANMLAKAPPAQQIYLASVLSKAKNGWTPELREKYFKLYGTFLSRKGGNSYLGYMDEARKAALENVPKAQLAHYNTISGDSLVAVGERGRRRAVTAGAPKGPGRNWKLDEAVQVVQDPSGKRDFKRGKELYSAILCSSCHSMRGEGGSIGPDLTQLGTRFSDKDILESIIDPSKEISDQYAAKNFVLKDGSTVLGRLVREDDGKYYVSQNPFAPQTLREVSKSEVVSVKNSESSIMLAGLINRLNPEELKDLMAYLMSGGDENNKVYQANGQ</sequence>
<dbReference type="Gene3D" id="1.10.760.10">
    <property type="entry name" value="Cytochrome c-like domain"/>
    <property type="match status" value="1"/>
</dbReference>
<dbReference type="PROSITE" id="PS51257">
    <property type="entry name" value="PROKAR_LIPOPROTEIN"/>
    <property type="match status" value="1"/>
</dbReference>
<dbReference type="SUPFAM" id="SSF46626">
    <property type="entry name" value="Cytochrome c"/>
    <property type="match status" value="1"/>
</dbReference>
<gene>
    <name evidence="7" type="ORF">GCM10023143_11180</name>
</gene>
<keyword evidence="8" id="KW-1185">Reference proteome</keyword>
<evidence type="ECO:0000256" key="5">
    <source>
        <dbReference type="SAM" id="SignalP"/>
    </source>
</evidence>
<keyword evidence="3 4" id="KW-0408">Iron</keyword>
<feature type="domain" description="Cytochrome c" evidence="6">
    <location>
        <begin position="749"/>
        <end position="887"/>
    </location>
</feature>
<accession>A0ABP8FK62</accession>
<dbReference type="PANTHER" id="PTHR33546">
    <property type="entry name" value="LARGE, MULTIFUNCTIONAL SECRETED PROTEIN-RELATED"/>
    <property type="match status" value="1"/>
</dbReference>
<dbReference type="InterPro" id="IPR011041">
    <property type="entry name" value="Quinoprot_gluc/sorb_DH_b-prop"/>
</dbReference>
<dbReference type="RefSeq" id="WP_344976781.1">
    <property type="nucleotide sequence ID" value="NZ_BAABFN010000002.1"/>
</dbReference>
<keyword evidence="2 4" id="KW-0479">Metal-binding</keyword>
<dbReference type="Pfam" id="PF00034">
    <property type="entry name" value="Cytochrom_C"/>
    <property type="match status" value="1"/>
</dbReference>
<evidence type="ECO:0000256" key="4">
    <source>
        <dbReference type="PROSITE-ProRule" id="PRU00433"/>
    </source>
</evidence>
<organism evidence="7 8">
    <name type="scientific">Compostibacter hankyongensis</name>
    <dbReference type="NCBI Taxonomy" id="1007089"/>
    <lineage>
        <taxon>Bacteria</taxon>
        <taxon>Pseudomonadati</taxon>
        <taxon>Bacteroidota</taxon>
        <taxon>Chitinophagia</taxon>
        <taxon>Chitinophagales</taxon>
        <taxon>Chitinophagaceae</taxon>
        <taxon>Compostibacter</taxon>
    </lineage>
</organism>
<comment type="caution">
    <text evidence="7">The sequence shown here is derived from an EMBL/GenBank/DDBJ whole genome shotgun (WGS) entry which is preliminary data.</text>
</comment>
<name>A0ABP8FK62_9BACT</name>
<evidence type="ECO:0000256" key="2">
    <source>
        <dbReference type="ARBA" id="ARBA00022723"/>
    </source>
</evidence>
<reference evidence="8" key="1">
    <citation type="journal article" date="2019" name="Int. J. Syst. Evol. Microbiol.">
        <title>The Global Catalogue of Microorganisms (GCM) 10K type strain sequencing project: providing services to taxonomists for standard genome sequencing and annotation.</title>
        <authorList>
            <consortium name="The Broad Institute Genomics Platform"/>
            <consortium name="The Broad Institute Genome Sequencing Center for Infectious Disease"/>
            <person name="Wu L."/>
            <person name="Ma J."/>
        </authorList>
    </citation>
    <scope>NUCLEOTIDE SEQUENCE [LARGE SCALE GENOMIC DNA]</scope>
    <source>
        <strain evidence="8">JCM 17664</strain>
    </source>
</reference>
<feature type="chain" id="PRO_5046496392" description="Cytochrome c domain-containing protein" evidence="5">
    <location>
        <begin position="30"/>
        <end position="899"/>
    </location>
</feature>
<dbReference type="Gene3D" id="2.120.10.30">
    <property type="entry name" value="TolB, C-terminal domain"/>
    <property type="match status" value="1"/>
</dbReference>
<keyword evidence="5" id="KW-0732">Signal</keyword>
<protein>
    <recommendedName>
        <fullName evidence="6">Cytochrome c domain-containing protein</fullName>
    </recommendedName>
</protein>
<dbReference type="InterPro" id="IPR036909">
    <property type="entry name" value="Cyt_c-like_dom_sf"/>
</dbReference>
<dbReference type="PROSITE" id="PS51007">
    <property type="entry name" value="CYTC"/>
    <property type="match status" value="1"/>
</dbReference>
<dbReference type="NCBIfam" id="TIGR02603">
    <property type="entry name" value="CxxCH_TIGR02603"/>
    <property type="match status" value="1"/>
</dbReference>
<proteinExistence type="predicted"/>
<dbReference type="EMBL" id="BAABFN010000002">
    <property type="protein sequence ID" value="GAA4305720.1"/>
    <property type="molecule type" value="Genomic_DNA"/>
</dbReference>
<evidence type="ECO:0000313" key="7">
    <source>
        <dbReference type="EMBL" id="GAA4305720.1"/>
    </source>
</evidence>
<dbReference type="InterPro" id="IPR013427">
    <property type="entry name" value="Haem-bd_dom_put"/>
</dbReference>
<evidence type="ECO:0000256" key="3">
    <source>
        <dbReference type="ARBA" id="ARBA00023004"/>
    </source>
</evidence>